<dbReference type="EMBL" id="UHJC01000001">
    <property type="protein sequence ID" value="SUP81418.1"/>
    <property type="molecule type" value="Genomic_DNA"/>
</dbReference>
<accession>A0A380Q6L3</accession>
<feature type="region of interest" description="Disordered" evidence="1">
    <location>
        <begin position="1"/>
        <end position="22"/>
    </location>
</feature>
<dbReference type="Proteomes" id="UP000255087">
    <property type="component" value="Unassembled WGS sequence"/>
</dbReference>
<organism evidence="2 3">
    <name type="scientific">Yersinia pseudotuberculosis</name>
    <dbReference type="NCBI Taxonomy" id="633"/>
    <lineage>
        <taxon>Bacteria</taxon>
        <taxon>Pseudomonadati</taxon>
        <taxon>Pseudomonadota</taxon>
        <taxon>Gammaproteobacteria</taxon>
        <taxon>Enterobacterales</taxon>
        <taxon>Yersiniaceae</taxon>
        <taxon>Yersinia</taxon>
    </lineage>
</organism>
<dbReference type="AlphaFoldDB" id="A0A380Q6L3"/>
<evidence type="ECO:0000313" key="2">
    <source>
        <dbReference type="EMBL" id="SUP81418.1"/>
    </source>
</evidence>
<evidence type="ECO:0000256" key="1">
    <source>
        <dbReference type="SAM" id="MobiDB-lite"/>
    </source>
</evidence>
<sequence length="272" mass="28017">MQKIGDIPNTRADSNGEFTDGNVAGGVPPTLLPAEWFNTIQRELMSILSAAEIEADSEAFDQISQAILKLVSSGIDTNKFLKINNNLSEIAAVGPDAVLAAITNLNLVTTVNNANGALQVARNLSDVADKATARTNIGAADVNDVVSKTNGGTFDKAVRVVGSISTDNNVIATGVVVAGGTGGAYIEGSGNIAGKAWGVSGATGDLMSYIIRNIASAQTGNVTAIRRGTVFESVNLAPVGHFAVSGLITQSTIRVAPLQYFVNGAWVLMGQL</sequence>
<evidence type="ECO:0000313" key="3">
    <source>
        <dbReference type="Proteomes" id="UP000255087"/>
    </source>
</evidence>
<gene>
    <name evidence="2" type="ORF">NCTC8580_01516</name>
</gene>
<name>A0A380Q6L3_YERPU</name>
<dbReference type="RefSeq" id="WP_258179758.1">
    <property type="nucleotide sequence ID" value="NZ_NCLF01000024.1"/>
</dbReference>
<reference evidence="2 3" key="1">
    <citation type="submission" date="2018-06" db="EMBL/GenBank/DDBJ databases">
        <authorList>
            <consortium name="Pathogen Informatics"/>
            <person name="Doyle S."/>
        </authorList>
    </citation>
    <scope>NUCLEOTIDE SEQUENCE [LARGE SCALE GENOMIC DNA]</scope>
    <source>
        <strain evidence="2 3">NCTC8580</strain>
    </source>
</reference>
<proteinExistence type="predicted"/>
<protein>
    <submittedName>
        <fullName evidence="2">Bacteriophage tail fiber protein</fullName>
    </submittedName>
</protein>